<evidence type="ECO:0000256" key="1">
    <source>
        <dbReference type="SAM" id="MobiDB-lite"/>
    </source>
</evidence>
<sequence>GRAGSVAPGTLPRLPRRPDPGLRAGQGPGAILVPRRGPAPRGGGRGRDVTRRTGHGRSLLRVLPAGPFHGRRCWGRLARRSGFGRRDILLDLRHPDPRTFPPRGPRHTSPAGGRREGRRVGRGKGGASRLRPQPRRM</sequence>
<dbReference type="AlphaFoldDB" id="A0A6J4R517"/>
<dbReference type="EMBL" id="CADCVH010000090">
    <property type="protein sequence ID" value="CAA9464339.1"/>
    <property type="molecule type" value="Genomic_DNA"/>
</dbReference>
<feature type="non-terminal residue" evidence="2">
    <location>
        <position position="137"/>
    </location>
</feature>
<name>A0A6J4R517_9ACTN</name>
<evidence type="ECO:0000313" key="2">
    <source>
        <dbReference type="EMBL" id="CAA9464339.1"/>
    </source>
</evidence>
<gene>
    <name evidence="2" type="ORF">AVDCRST_MAG02-2886</name>
</gene>
<reference evidence="2" key="1">
    <citation type="submission" date="2020-02" db="EMBL/GenBank/DDBJ databases">
        <authorList>
            <person name="Meier V. D."/>
        </authorList>
    </citation>
    <scope>NUCLEOTIDE SEQUENCE</scope>
    <source>
        <strain evidence="2">AVDCRST_MAG02</strain>
    </source>
</reference>
<protein>
    <submittedName>
        <fullName evidence="2">Uncharacterized protein</fullName>
    </submittedName>
</protein>
<proteinExistence type="predicted"/>
<feature type="region of interest" description="Disordered" evidence="1">
    <location>
        <begin position="1"/>
        <end position="63"/>
    </location>
</feature>
<accession>A0A6J4R517</accession>
<organism evidence="2">
    <name type="scientific">uncultured Rubrobacteraceae bacterium</name>
    <dbReference type="NCBI Taxonomy" id="349277"/>
    <lineage>
        <taxon>Bacteria</taxon>
        <taxon>Bacillati</taxon>
        <taxon>Actinomycetota</taxon>
        <taxon>Rubrobacteria</taxon>
        <taxon>Rubrobacterales</taxon>
        <taxon>Rubrobacteraceae</taxon>
        <taxon>environmental samples</taxon>
    </lineage>
</organism>
<feature type="region of interest" description="Disordered" evidence="1">
    <location>
        <begin position="92"/>
        <end position="137"/>
    </location>
</feature>
<feature type="non-terminal residue" evidence="2">
    <location>
        <position position="1"/>
    </location>
</feature>